<reference evidence="2 3" key="1">
    <citation type="submission" date="2024-09" db="EMBL/GenBank/DDBJ databases">
        <authorList>
            <person name="Sun Q."/>
            <person name="Mori K."/>
        </authorList>
    </citation>
    <scope>NUCLEOTIDE SEQUENCE [LARGE SCALE GENOMIC DNA]</scope>
    <source>
        <strain evidence="2 3">CCM 3426</strain>
    </source>
</reference>
<dbReference type="PIRSF" id="PIRSF002741">
    <property type="entry name" value="MppA"/>
    <property type="match status" value="1"/>
</dbReference>
<protein>
    <submittedName>
        <fullName evidence="2">ABC transporter substrate-binding protein</fullName>
    </submittedName>
</protein>
<comment type="caution">
    <text evidence="2">The sequence shown here is derived from an EMBL/GenBank/DDBJ whole genome shotgun (WGS) entry which is preliminary data.</text>
</comment>
<dbReference type="Gene3D" id="3.90.76.10">
    <property type="entry name" value="Dipeptide-binding Protein, Domain 1"/>
    <property type="match status" value="1"/>
</dbReference>
<dbReference type="RefSeq" id="WP_189647595.1">
    <property type="nucleotide sequence ID" value="NZ_BMRC01000005.1"/>
</dbReference>
<keyword evidence="3" id="KW-1185">Reference proteome</keyword>
<organism evidence="2 3">
    <name type="scientific">Nonomuraea spiralis</name>
    <dbReference type="NCBI Taxonomy" id="46182"/>
    <lineage>
        <taxon>Bacteria</taxon>
        <taxon>Bacillati</taxon>
        <taxon>Actinomycetota</taxon>
        <taxon>Actinomycetes</taxon>
        <taxon>Streptosporangiales</taxon>
        <taxon>Streptosporangiaceae</taxon>
        <taxon>Nonomuraea</taxon>
    </lineage>
</organism>
<dbReference type="Proteomes" id="UP001589647">
    <property type="component" value="Unassembled WGS sequence"/>
</dbReference>
<dbReference type="InterPro" id="IPR030678">
    <property type="entry name" value="Peptide/Ni-bd"/>
</dbReference>
<gene>
    <name evidence="2" type="ORF">ACFFV7_45715</name>
</gene>
<evidence type="ECO:0000259" key="1">
    <source>
        <dbReference type="Pfam" id="PF00496"/>
    </source>
</evidence>
<name>A0ABV5IWY3_9ACTN</name>
<dbReference type="Gene3D" id="3.10.105.10">
    <property type="entry name" value="Dipeptide-binding Protein, Domain 3"/>
    <property type="match status" value="1"/>
</dbReference>
<accession>A0ABV5IWY3</accession>
<dbReference type="PANTHER" id="PTHR30290">
    <property type="entry name" value="PERIPLASMIC BINDING COMPONENT OF ABC TRANSPORTER"/>
    <property type="match status" value="1"/>
</dbReference>
<dbReference type="SUPFAM" id="SSF53850">
    <property type="entry name" value="Periplasmic binding protein-like II"/>
    <property type="match status" value="1"/>
</dbReference>
<evidence type="ECO:0000313" key="2">
    <source>
        <dbReference type="EMBL" id="MFB9208548.1"/>
    </source>
</evidence>
<evidence type="ECO:0000313" key="3">
    <source>
        <dbReference type="Proteomes" id="UP001589647"/>
    </source>
</evidence>
<dbReference type="Gene3D" id="3.40.190.10">
    <property type="entry name" value="Periplasmic binding protein-like II"/>
    <property type="match status" value="1"/>
</dbReference>
<dbReference type="CDD" id="cd08512">
    <property type="entry name" value="PBP2_NikA_DppA_OppA_like_7"/>
    <property type="match status" value="1"/>
</dbReference>
<dbReference type="Pfam" id="PF00496">
    <property type="entry name" value="SBP_bac_5"/>
    <property type="match status" value="1"/>
</dbReference>
<sequence>MAAGQASLETLDPLQSSNADNDIFIAAFYDRLVGFDSNSKMIPKLASSWEFNSDATAVTLTLRDDVVFHSGNKLTAEDVKYSLDRAKRIASGSVAFIPSYASSKVVDDTHVTITFTRPSVSFLAGLSYLYIVDSKVVRSNEGADDAQQWLATHDAGSGPYVLSGYKANQEVGLSRYDKYWDTDARRPQNVVLRMMNESSLLRDELLTGNVDLGWGLAPLDVKQLSGKAGLEGYSMPSTRVTLATMNTQGKVTRDPRVREAIQLAYDYEGHIKTALQGSGEIARSVIPRGMDCVYDGPAPARDVAKAKQLLGAAGAAGATVSIAYDPAVPEFKLAGTLLENSLREIGLVVKVKTATFPQYMQMISAPATTPDIAISWDFAPFPDAGSVLDRSWNSKAIGQTNGARYDNAKVDSLLAAASTAKDQAAACEAYVDAQKQIVADHAAVYIAWPTVNGARNGKLAPLPYTPTSPTFDVGRLLLAK</sequence>
<dbReference type="EMBL" id="JBHMEI010000078">
    <property type="protein sequence ID" value="MFB9208548.1"/>
    <property type="molecule type" value="Genomic_DNA"/>
</dbReference>
<feature type="domain" description="Solute-binding protein family 5" evidence="1">
    <location>
        <begin position="40"/>
        <end position="396"/>
    </location>
</feature>
<dbReference type="InterPro" id="IPR039424">
    <property type="entry name" value="SBP_5"/>
</dbReference>
<proteinExistence type="predicted"/>
<dbReference type="InterPro" id="IPR000914">
    <property type="entry name" value="SBP_5_dom"/>
</dbReference>